<gene>
    <name evidence="1" type="ORF">Milano_018</name>
</gene>
<dbReference type="PDB" id="8FWE">
    <property type="method" value="EM"/>
    <property type="resolution" value="3.46 A"/>
    <property type="chains" value="AQ/AR/AS/AT/AW/AX=1-178"/>
</dbReference>
<reference evidence="1" key="1">
    <citation type="journal article" date="2019" name="Microbiol. Resour. Announc.">
        <title>Complete Genome Sequence of Agrobacterium tumefaciens Myophage Milano.</title>
        <authorList>
            <person name="Nittolo T."/>
            <person name="Ravindran A."/>
            <person name="Gonzalez C.F."/>
            <person name="Ramsey J."/>
        </authorList>
    </citation>
    <scope>NUCLEOTIDE SEQUENCE</scope>
</reference>
<evidence type="ECO:0007829" key="3">
    <source>
        <dbReference type="PDB" id="8FWM"/>
    </source>
</evidence>
<keyword evidence="2 3" id="KW-0002">3D-structure</keyword>
<name>A0ACD6BA89_9CAUD</name>
<dbReference type="PDB" id="8FXR">
    <property type="method" value="EM"/>
    <property type="resolution" value="4.50 A"/>
    <property type="chains" value="AQ/AR/AS/AT/AW/AX=1-178"/>
</dbReference>
<reference evidence="2 3" key="2">
    <citation type="journal article" date="2023" name="Commun. Biol.">
        <title>Neck and capsid architecture of the robust Agrobacterium phage Milano.</title>
        <authorList>
            <person name="Sonani R.R."/>
            <person name="Esteves N.C."/>
            <person name="Horton A.A."/>
            <person name="Kelly R.J."/>
            <person name="Sebastian A.L."/>
            <person name="Wang F."/>
            <person name="Kreutzberger M.A.B."/>
            <person name="Leiman P.G."/>
            <person name="Scharf B.E."/>
            <person name="Egelman E.H."/>
        </authorList>
    </citation>
    <scope>STRUCTURE BY ELECTRON MICROSCOPY (3.46 ANGSTROMS) OF 1-178</scope>
</reference>
<dbReference type="EMBL" id="MK637516">
    <property type="protein sequence ID" value="QBQ72041.1"/>
    <property type="molecule type" value="Genomic_DNA"/>
</dbReference>
<sequence length="178" mass="20248">METKLTYGNRVTLPEFAKYIVAPAFHEIEGRAIPVTGVDDDASGTQATKLPFVLVGLRQGDTSGPATIAGNSTINLRDDFIVEFNMKKERYRDRKGGETPFFSYYDYESIRDRLFNSMIEFSGEHGITFEFVSLDISTEGDVVYIEFRFRQNYEWCETVREADTTIEAGRFSINLQGC</sequence>
<accession>A0ACD6BA89</accession>
<evidence type="ECO:0000313" key="1">
    <source>
        <dbReference type="EMBL" id="QBQ72041.1"/>
    </source>
</evidence>
<dbReference type="PDB" id="8FWM">
    <property type="method" value="EM"/>
    <property type="resolution" value="3.49 A"/>
    <property type="chains" value="AS/AT=1-178"/>
</dbReference>
<organism evidence="1">
    <name type="scientific">Agrobacterium phage Milano</name>
    <dbReference type="NCBI Taxonomy" id="2557550"/>
    <lineage>
        <taxon>Viruses</taxon>
        <taxon>Duplodnaviria</taxon>
        <taxon>Heunggongvirae</taxon>
        <taxon>Uroviricota</taxon>
        <taxon>Caudoviricetes</taxon>
        <taxon>Schmittlotzvirus</taxon>
    </lineage>
</organism>
<proteinExistence type="evidence at protein level"/>
<accession>A0A482MF73</accession>
<evidence type="ECO:0007829" key="2">
    <source>
        <dbReference type="PDB" id="8FWE"/>
    </source>
</evidence>
<protein>
    <submittedName>
        <fullName evidence="1">Virion-associated protein</fullName>
    </submittedName>
</protein>